<proteinExistence type="predicted"/>
<evidence type="ECO:0000313" key="2">
    <source>
        <dbReference type="Proteomes" id="UP000838763"/>
    </source>
</evidence>
<dbReference type="AlphaFoldDB" id="A0A9P1H9J9"/>
<protein>
    <submittedName>
        <fullName evidence="1">Uncharacterized protein</fullName>
    </submittedName>
</protein>
<comment type="caution">
    <text evidence="1">The sequence shown here is derived from an EMBL/GenBank/DDBJ whole genome shotgun (WGS) entry which is preliminary data.</text>
</comment>
<dbReference type="EMBL" id="CALLCH030000018">
    <property type="protein sequence ID" value="CAI4218451.1"/>
    <property type="molecule type" value="Genomic_DNA"/>
</dbReference>
<gene>
    <name evidence="1" type="ORF">PPNO1_LOCUS8033</name>
</gene>
<evidence type="ECO:0000313" key="1">
    <source>
        <dbReference type="EMBL" id="CAI4218451.1"/>
    </source>
</evidence>
<name>A0A9P1H9J9_9PEZI</name>
<dbReference type="OrthoDB" id="5584028at2759"/>
<dbReference type="Proteomes" id="UP000838763">
    <property type="component" value="Unassembled WGS sequence"/>
</dbReference>
<organism evidence="1 2">
    <name type="scientific">Parascedosporium putredinis</name>
    <dbReference type="NCBI Taxonomy" id="1442378"/>
    <lineage>
        <taxon>Eukaryota</taxon>
        <taxon>Fungi</taxon>
        <taxon>Dikarya</taxon>
        <taxon>Ascomycota</taxon>
        <taxon>Pezizomycotina</taxon>
        <taxon>Sordariomycetes</taxon>
        <taxon>Hypocreomycetidae</taxon>
        <taxon>Microascales</taxon>
        <taxon>Microascaceae</taxon>
        <taxon>Parascedosporium</taxon>
    </lineage>
</organism>
<sequence>MEPLDYPRLDMSTPARLGIASLGAFGLGMTLGGAHGGKVAQLRFRAEHAHKMPTTTTDWYFYHRSKNYHAAYGGLKEGFKMGSKLGFWAFAMIWLEHTVDRLWNRFPLTTAARTTKQALAFGLIFGGLQDGLGLLRGQPISYVEFAKRRLGKSPARPAAEKT</sequence>
<dbReference type="PANTHER" id="PTHR37852">
    <property type="entry name" value="YALI0B21208P"/>
    <property type="match status" value="1"/>
</dbReference>
<accession>A0A9P1H9J9</accession>
<dbReference type="PANTHER" id="PTHR37852:SF1">
    <property type="entry name" value="HIG1 DOMAIN-CONTAINING PROTEIN"/>
    <property type="match status" value="1"/>
</dbReference>
<keyword evidence="2" id="KW-1185">Reference proteome</keyword>
<reference evidence="1" key="1">
    <citation type="submission" date="2022-11" db="EMBL/GenBank/DDBJ databases">
        <authorList>
            <person name="Scott C."/>
            <person name="Bruce N."/>
        </authorList>
    </citation>
    <scope>NUCLEOTIDE SEQUENCE</scope>
</reference>